<dbReference type="PANTHER" id="PTHR46504">
    <property type="entry name" value="TRNASE Z TRZ1"/>
    <property type="match status" value="1"/>
</dbReference>
<dbReference type="RefSeq" id="WP_206291954.1">
    <property type="nucleotide sequence ID" value="NZ_CP063458.1"/>
</dbReference>
<dbReference type="PANTHER" id="PTHR46504:SF2">
    <property type="entry name" value="TRNASE Z TRZ1"/>
    <property type="match status" value="1"/>
</dbReference>
<dbReference type="KEGG" id="hbs:IPV69_22380"/>
<feature type="domain" description="Metallo-beta-lactamase" evidence="1">
    <location>
        <begin position="61"/>
        <end position="258"/>
    </location>
</feature>
<evidence type="ECO:0000313" key="3">
    <source>
        <dbReference type="Proteomes" id="UP000593765"/>
    </source>
</evidence>
<dbReference type="Proteomes" id="UP000593765">
    <property type="component" value="Chromosome"/>
</dbReference>
<organism evidence="2 3">
    <name type="scientific">Humisphaera borealis</name>
    <dbReference type="NCBI Taxonomy" id="2807512"/>
    <lineage>
        <taxon>Bacteria</taxon>
        <taxon>Pseudomonadati</taxon>
        <taxon>Planctomycetota</taxon>
        <taxon>Phycisphaerae</taxon>
        <taxon>Tepidisphaerales</taxon>
        <taxon>Tepidisphaeraceae</taxon>
        <taxon>Humisphaera</taxon>
    </lineage>
</organism>
<proteinExistence type="predicted"/>
<dbReference type="EMBL" id="CP063458">
    <property type="protein sequence ID" value="QOV88944.1"/>
    <property type="molecule type" value="Genomic_DNA"/>
</dbReference>
<dbReference type="Gene3D" id="3.60.15.10">
    <property type="entry name" value="Ribonuclease Z/Hydroxyacylglutathione hydrolase-like"/>
    <property type="match status" value="1"/>
</dbReference>
<dbReference type="Pfam" id="PF12706">
    <property type="entry name" value="Lactamase_B_2"/>
    <property type="match status" value="1"/>
</dbReference>
<evidence type="ECO:0000313" key="2">
    <source>
        <dbReference type="EMBL" id="QOV88944.1"/>
    </source>
</evidence>
<accession>A0A7M2WUJ0</accession>
<protein>
    <submittedName>
        <fullName evidence="2">MBL fold metallo-hydrolase</fullName>
    </submittedName>
</protein>
<reference evidence="2 3" key="1">
    <citation type="submission" date="2020-10" db="EMBL/GenBank/DDBJ databases">
        <title>Wide distribution of Phycisphaera-like planctomycetes from WD2101 soil group in peatlands and genome analysis of the first cultivated representative.</title>
        <authorList>
            <person name="Dedysh S.N."/>
            <person name="Beletsky A.V."/>
            <person name="Ivanova A."/>
            <person name="Kulichevskaya I.S."/>
            <person name="Suzina N.E."/>
            <person name="Philippov D.A."/>
            <person name="Rakitin A.L."/>
            <person name="Mardanov A.V."/>
            <person name="Ravin N.V."/>
        </authorList>
    </citation>
    <scope>NUCLEOTIDE SEQUENCE [LARGE SCALE GENOMIC DNA]</scope>
    <source>
        <strain evidence="2 3">M1803</strain>
    </source>
</reference>
<gene>
    <name evidence="2" type="ORF">IPV69_22380</name>
</gene>
<dbReference type="AlphaFoldDB" id="A0A7M2WUJ0"/>
<keyword evidence="3" id="KW-1185">Reference proteome</keyword>
<sequence>MESPPFKVEKSFLVQRFAKLNFGSFHLIGYSVAGEETVVQVPEWNVCFDFGRAPHFALTSDIVCLSHGHMDHVAGVGYFLSQRFFQGMKPATVLLPRELERSVDMLLMSWRQVERQTTPYTLVPMAANQMYEVRRDFGIRAVQTHHGGPSLGYVLISIREKLKPELVGKTGPELVELKKSGVDIQYRIEVPMVAFLGDTTDGTVFEHPDVVNAEVLVTECTFFEPDHKSKAKHGRHLHVDQFARILPGLKNKHIVVTHVSRRTGVRRAQRILRKFVGSAEMDRIHFLMDFEGAADGGDMEDAGPPPADAV</sequence>
<dbReference type="InterPro" id="IPR001279">
    <property type="entry name" value="Metallo-B-lactamas"/>
</dbReference>
<dbReference type="InterPro" id="IPR036866">
    <property type="entry name" value="RibonucZ/Hydroxyglut_hydro"/>
</dbReference>
<dbReference type="SUPFAM" id="SSF56281">
    <property type="entry name" value="Metallo-hydrolase/oxidoreductase"/>
    <property type="match status" value="1"/>
</dbReference>
<evidence type="ECO:0000259" key="1">
    <source>
        <dbReference type="Pfam" id="PF12706"/>
    </source>
</evidence>
<name>A0A7M2WUJ0_9BACT</name>